<feature type="non-terminal residue" evidence="2">
    <location>
        <position position="221"/>
    </location>
</feature>
<accession>A0ABN9TX49</accession>
<keyword evidence="3" id="KW-1185">Reference proteome</keyword>
<sequence>MLKGKEVSWKTRSPSRPRPQPRQPATADKGWDNAVNDLSRDNLSRHRTARGQFAAIGQESVRSLFVPGAVVGYLGKQYRLVEQHQPQYSTPDRAWLVEDEHGLEKVLKESAVVVVGDAFKPPPRRVCSVPKASINRMDVVRPAWDGALDLSATVNARLPSASRKYFSDPYDRTAKEAIQNTMRQNQVVVCVSKAGSRGGQSADAVRPEEQGAAGPCSPRAG</sequence>
<evidence type="ECO:0000313" key="2">
    <source>
        <dbReference type="EMBL" id="CAK0850839.1"/>
    </source>
</evidence>
<dbReference type="EMBL" id="CAUYUJ010015182">
    <property type="protein sequence ID" value="CAK0850839.1"/>
    <property type="molecule type" value="Genomic_DNA"/>
</dbReference>
<feature type="region of interest" description="Disordered" evidence="1">
    <location>
        <begin position="197"/>
        <end position="221"/>
    </location>
</feature>
<evidence type="ECO:0000313" key="3">
    <source>
        <dbReference type="Proteomes" id="UP001189429"/>
    </source>
</evidence>
<name>A0ABN9TX49_9DINO</name>
<proteinExistence type="predicted"/>
<organism evidence="2 3">
    <name type="scientific">Prorocentrum cordatum</name>
    <dbReference type="NCBI Taxonomy" id="2364126"/>
    <lineage>
        <taxon>Eukaryota</taxon>
        <taxon>Sar</taxon>
        <taxon>Alveolata</taxon>
        <taxon>Dinophyceae</taxon>
        <taxon>Prorocentrales</taxon>
        <taxon>Prorocentraceae</taxon>
        <taxon>Prorocentrum</taxon>
    </lineage>
</organism>
<reference evidence="2" key="1">
    <citation type="submission" date="2023-10" db="EMBL/GenBank/DDBJ databases">
        <authorList>
            <person name="Chen Y."/>
            <person name="Shah S."/>
            <person name="Dougan E. K."/>
            <person name="Thang M."/>
            <person name="Chan C."/>
        </authorList>
    </citation>
    <scope>NUCLEOTIDE SEQUENCE [LARGE SCALE GENOMIC DNA]</scope>
</reference>
<gene>
    <name evidence="2" type="ORF">PCOR1329_LOCUS43133</name>
</gene>
<dbReference type="Proteomes" id="UP001189429">
    <property type="component" value="Unassembled WGS sequence"/>
</dbReference>
<feature type="region of interest" description="Disordered" evidence="1">
    <location>
        <begin position="1"/>
        <end position="43"/>
    </location>
</feature>
<comment type="caution">
    <text evidence="2">The sequence shown here is derived from an EMBL/GenBank/DDBJ whole genome shotgun (WGS) entry which is preliminary data.</text>
</comment>
<protein>
    <submittedName>
        <fullName evidence="2">Uncharacterized protein</fullName>
    </submittedName>
</protein>
<evidence type="ECO:0000256" key="1">
    <source>
        <dbReference type="SAM" id="MobiDB-lite"/>
    </source>
</evidence>